<feature type="non-terminal residue" evidence="3">
    <location>
        <position position="1"/>
    </location>
</feature>
<dbReference type="Gene3D" id="3.40.50.1820">
    <property type="entry name" value="alpha/beta hydrolase"/>
    <property type="match status" value="1"/>
</dbReference>
<dbReference type="AlphaFoldDB" id="A0A081AUY8"/>
<protein>
    <recommendedName>
        <fullName evidence="2">Serine aminopeptidase S33 domain-containing protein</fullName>
    </recommendedName>
</protein>
<dbReference type="Pfam" id="PF12146">
    <property type="entry name" value="Hydrolase_4"/>
    <property type="match status" value="1"/>
</dbReference>
<dbReference type="InterPro" id="IPR029058">
    <property type="entry name" value="AB_hydrolase_fold"/>
</dbReference>
<organism evidence="3 4">
    <name type="scientific">Phytophthora nicotianae P1976</name>
    <dbReference type="NCBI Taxonomy" id="1317066"/>
    <lineage>
        <taxon>Eukaryota</taxon>
        <taxon>Sar</taxon>
        <taxon>Stramenopiles</taxon>
        <taxon>Oomycota</taxon>
        <taxon>Peronosporomycetes</taxon>
        <taxon>Peronosporales</taxon>
        <taxon>Peronosporaceae</taxon>
        <taxon>Phytophthora</taxon>
    </lineage>
</organism>
<keyword evidence="1" id="KW-0812">Transmembrane</keyword>
<evidence type="ECO:0000256" key="1">
    <source>
        <dbReference type="SAM" id="Phobius"/>
    </source>
</evidence>
<dbReference type="Proteomes" id="UP000028582">
    <property type="component" value="Unassembled WGS sequence"/>
</dbReference>
<dbReference type="SUPFAM" id="SSF53474">
    <property type="entry name" value="alpha/beta-Hydrolases"/>
    <property type="match status" value="1"/>
</dbReference>
<name>A0A081AUY8_PHYNI</name>
<accession>A0A081AUY8</accession>
<feature type="domain" description="Serine aminopeptidase S33" evidence="2">
    <location>
        <begin position="111"/>
        <end position="350"/>
    </location>
</feature>
<dbReference type="PANTHER" id="PTHR11614">
    <property type="entry name" value="PHOSPHOLIPASE-RELATED"/>
    <property type="match status" value="1"/>
</dbReference>
<proteinExistence type="predicted"/>
<evidence type="ECO:0000259" key="2">
    <source>
        <dbReference type="Pfam" id="PF12146"/>
    </source>
</evidence>
<dbReference type="EMBL" id="ANJA01000648">
    <property type="protein sequence ID" value="ETO82699.1"/>
    <property type="molecule type" value="Genomic_DNA"/>
</dbReference>
<comment type="caution">
    <text evidence="3">The sequence shown here is derived from an EMBL/GenBank/DDBJ whole genome shotgun (WGS) entry which is preliminary data.</text>
</comment>
<dbReference type="InterPro" id="IPR022742">
    <property type="entry name" value="Hydrolase_4"/>
</dbReference>
<dbReference type="OrthoDB" id="2498029at2759"/>
<dbReference type="InterPro" id="IPR051044">
    <property type="entry name" value="MAG_DAG_Lipase"/>
</dbReference>
<sequence>ATVRFACHRNFVQEKFSFMWSASAALFALVALIGFLSVCIATLMTMFGPGIDRQNTRRGAPHTASHQEFLLSHVHAGNEESGLMERPRPNGELVRLFYRFWLPRHLDSAKDAKAVVVVLHGVNSHSARNNSFMVEVLQHGFLVAGMDHEGMGRSDGRHGYFSSIDLLVDDAIAFIDLVKVKYPHKKIFLLGASLGGLIILHALSKSPKLVDGAVILCPATEIHKASRPSYLMELIGRLLQEYMPKLPLVKANSGKNSSPEVAAIIDAEKFSDPLYYPGKMRVGTGLALLEGITSIQDKLPLIETPYLLQHGTADQACSVTGSAALHLKTRSADKTFKTYEGGHHDLASEPPRIRDAVVRDFVAWLEAHSRQ</sequence>
<evidence type="ECO:0000313" key="4">
    <source>
        <dbReference type="Proteomes" id="UP000028582"/>
    </source>
</evidence>
<keyword evidence="1" id="KW-1133">Transmembrane helix</keyword>
<reference evidence="3 4" key="1">
    <citation type="submission" date="2013-11" db="EMBL/GenBank/DDBJ databases">
        <title>The Genome Sequence of Phytophthora parasitica P1976.</title>
        <authorList>
            <consortium name="The Broad Institute Genomics Platform"/>
            <person name="Russ C."/>
            <person name="Tyler B."/>
            <person name="Panabieres F."/>
            <person name="Shan W."/>
            <person name="Tripathy S."/>
            <person name="Grunwald N."/>
            <person name="Machado M."/>
            <person name="Johnson C.S."/>
            <person name="Walker B."/>
            <person name="Young S."/>
            <person name="Zeng Q."/>
            <person name="Gargeya S."/>
            <person name="Fitzgerald M."/>
            <person name="Haas B."/>
            <person name="Abouelleil A."/>
            <person name="Allen A.W."/>
            <person name="Alvarado L."/>
            <person name="Arachchi H.M."/>
            <person name="Berlin A.M."/>
            <person name="Chapman S.B."/>
            <person name="Gainer-Dewar J."/>
            <person name="Goldberg J."/>
            <person name="Griggs A."/>
            <person name="Gujja S."/>
            <person name="Hansen M."/>
            <person name="Howarth C."/>
            <person name="Imamovic A."/>
            <person name="Ireland A."/>
            <person name="Larimer J."/>
            <person name="McCowan C."/>
            <person name="Murphy C."/>
            <person name="Pearson M."/>
            <person name="Poon T.W."/>
            <person name="Priest M."/>
            <person name="Roberts A."/>
            <person name="Saif S."/>
            <person name="Shea T."/>
            <person name="Sisk P."/>
            <person name="Sykes S."/>
            <person name="Wortman J."/>
            <person name="Nusbaum C."/>
            <person name="Birren B."/>
        </authorList>
    </citation>
    <scope>NUCLEOTIDE SEQUENCE [LARGE SCALE GENOMIC DNA]</scope>
    <source>
        <strain evidence="3 4">P1976</strain>
    </source>
</reference>
<keyword evidence="1" id="KW-0472">Membrane</keyword>
<evidence type="ECO:0000313" key="3">
    <source>
        <dbReference type="EMBL" id="ETO82699.1"/>
    </source>
</evidence>
<gene>
    <name evidence="3" type="ORF">F444_03180</name>
</gene>
<feature type="transmembrane region" description="Helical" evidence="1">
    <location>
        <begin position="24"/>
        <end position="48"/>
    </location>
</feature>